<feature type="signal peptide" evidence="2">
    <location>
        <begin position="1"/>
        <end position="19"/>
    </location>
</feature>
<sequence length="156" mass="17737">MKVYLLLVAVAVSLVLIESAKRRTRNSSCLVKNKYMHERTCRGPRRVYYTFHRVLFDCIQVTTKCRQIYRRNEYKTLKLCQDDCAYHMVEPYAPPIGKQTTSAAGEGSTTGEGAEEGATEAGEGGEGGEAPAERTMRRRAKPHHLKIHQRSRKLKH</sequence>
<evidence type="ECO:0000256" key="2">
    <source>
        <dbReference type="SAM" id="SignalP"/>
    </source>
</evidence>
<protein>
    <recommendedName>
        <fullName evidence="5">Pancreatic trypsin inhibitor</fullName>
    </recommendedName>
</protein>
<dbReference type="GeneID" id="108021326"/>
<dbReference type="AlphaFoldDB" id="A0AB39ZY32"/>
<organism evidence="3 4">
    <name type="scientific">Drosophila suzukii</name>
    <name type="common">Spotted-wing drosophila fruit fly</name>
    <dbReference type="NCBI Taxonomy" id="28584"/>
    <lineage>
        <taxon>Eukaryota</taxon>
        <taxon>Metazoa</taxon>
        <taxon>Ecdysozoa</taxon>
        <taxon>Arthropoda</taxon>
        <taxon>Hexapoda</taxon>
        <taxon>Insecta</taxon>
        <taxon>Pterygota</taxon>
        <taxon>Neoptera</taxon>
        <taxon>Endopterygota</taxon>
        <taxon>Diptera</taxon>
        <taxon>Brachycera</taxon>
        <taxon>Muscomorpha</taxon>
        <taxon>Ephydroidea</taxon>
        <taxon>Drosophilidae</taxon>
        <taxon>Drosophila</taxon>
        <taxon>Sophophora</taxon>
    </lineage>
</organism>
<evidence type="ECO:0000313" key="4">
    <source>
        <dbReference type="RefSeq" id="XP_016945481.3"/>
    </source>
</evidence>
<dbReference type="RefSeq" id="XP_016945481.3">
    <property type="nucleotide sequence ID" value="XM_017089992.4"/>
</dbReference>
<evidence type="ECO:0000256" key="1">
    <source>
        <dbReference type="SAM" id="MobiDB-lite"/>
    </source>
</evidence>
<keyword evidence="2" id="KW-0732">Signal</keyword>
<dbReference type="Proteomes" id="UP001652628">
    <property type="component" value="Chromosome 2L"/>
</dbReference>
<proteinExistence type="predicted"/>
<feature type="compositionally biased region" description="Low complexity" evidence="1">
    <location>
        <begin position="100"/>
        <end position="112"/>
    </location>
</feature>
<feature type="compositionally biased region" description="Basic residues" evidence="1">
    <location>
        <begin position="136"/>
        <end position="156"/>
    </location>
</feature>
<feature type="region of interest" description="Disordered" evidence="1">
    <location>
        <begin position="95"/>
        <end position="156"/>
    </location>
</feature>
<feature type="chain" id="PRO_5047472233" description="Pancreatic trypsin inhibitor" evidence="2">
    <location>
        <begin position="20"/>
        <end position="156"/>
    </location>
</feature>
<keyword evidence="3" id="KW-1185">Reference proteome</keyword>
<accession>A0AB39ZY32</accession>
<gene>
    <name evidence="4" type="primary">LOC108021326</name>
</gene>
<evidence type="ECO:0000313" key="3">
    <source>
        <dbReference type="Proteomes" id="UP001652628"/>
    </source>
</evidence>
<name>A0AB39ZY32_DROSZ</name>
<evidence type="ECO:0008006" key="5">
    <source>
        <dbReference type="Google" id="ProtNLM"/>
    </source>
</evidence>
<reference evidence="4" key="1">
    <citation type="submission" date="2025-08" db="UniProtKB">
        <authorList>
            <consortium name="RefSeq"/>
        </authorList>
    </citation>
    <scope>IDENTIFICATION</scope>
</reference>